<dbReference type="GO" id="GO:0034599">
    <property type="term" value="P:cellular response to oxidative stress"/>
    <property type="evidence" value="ECO:0007669"/>
    <property type="project" value="TreeGrafter"/>
</dbReference>
<evidence type="ECO:0000256" key="5">
    <source>
        <dbReference type="ARBA" id="ARBA00022862"/>
    </source>
</evidence>
<comment type="similarity">
    <text evidence="1">Belongs to the sulfiredoxin family.</text>
</comment>
<dbReference type="RefSeq" id="XP_044555642.1">
    <property type="nucleotide sequence ID" value="XM_044697230.1"/>
</dbReference>
<keyword evidence="3" id="KW-0547">Nucleotide-binding</keyword>
<dbReference type="AlphaFoldDB" id="A0AA88H3A1"/>
<evidence type="ECO:0000256" key="1">
    <source>
        <dbReference type="ARBA" id="ARBA00009609"/>
    </source>
</evidence>
<keyword evidence="7" id="KW-1015">Disulfide bond</keyword>
<evidence type="ECO:0000256" key="7">
    <source>
        <dbReference type="ARBA" id="ARBA00023157"/>
    </source>
</evidence>
<evidence type="ECO:0000259" key="10">
    <source>
        <dbReference type="Pfam" id="PF02195"/>
    </source>
</evidence>
<sequence length="141" mass="16360">MSSQQKYHIQVPENYVKPPTNPQPNDRLEIAYNNIQLVDINEIKKPIVPELDYCKVESLMNTIEEDYDKVPPIEALRSPSGCLYVFGGCHRFEAHKQLGKQLVKVNVRNATPLQLQMYLGSSYFTLEAEYMKEKQAREQQQ</sequence>
<dbReference type="PANTHER" id="PTHR21348:SF2">
    <property type="entry name" value="SULFIREDOXIN-1"/>
    <property type="match status" value="1"/>
</dbReference>
<evidence type="ECO:0000256" key="4">
    <source>
        <dbReference type="ARBA" id="ARBA00022840"/>
    </source>
</evidence>
<gene>
    <name evidence="11" type="ORF">C9374_007279</name>
</gene>
<dbReference type="Pfam" id="PF02195">
    <property type="entry name" value="ParB_N"/>
    <property type="match status" value="1"/>
</dbReference>
<dbReference type="InterPro" id="IPR016692">
    <property type="entry name" value="Sulfiredoxin"/>
</dbReference>
<evidence type="ECO:0000256" key="8">
    <source>
        <dbReference type="ARBA" id="ARBA00047514"/>
    </source>
</evidence>
<dbReference type="GO" id="GO:0005737">
    <property type="term" value="C:cytoplasm"/>
    <property type="evidence" value="ECO:0007669"/>
    <property type="project" value="TreeGrafter"/>
</dbReference>
<protein>
    <recommendedName>
        <fullName evidence="2">sulfiredoxin</fullName>
        <ecNumber evidence="2">1.8.98.2</ecNumber>
    </recommendedName>
</protein>
<reference evidence="11 12" key="1">
    <citation type="journal article" date="2018" name="BMC Genomics">
        <title>The genome of Naegleria lovaniensis, the basis for a comparative approach to unravel pathogenicity factors of the human pathogenic amoeba N. fowleri.</title>
        <authorList>
            <person name="Liechti N."/>
            <person name="Schurch N."/>
            <person name="Bruggmann R."/>
            <person name="Wittwer M."/>
        </authorList>
    </citation>
    <scope>NUCLEOTIDE SEQUENCE [LARGE SCALE GENOMIC DNA]</scope>
    <source>
        <strain evidence="11 12">ATCC 30569</strain>
    </source>
</reference>
<comment type="caution">
    <text evidence="11">The sequence shown here is derived from an EMBL/GenBank/DDBJ whole genome shotgun (WGS) entry which is preliminary data.</text>
</comment>
<organism evidence="11 12">
    <name type="scientific">Naegleria lovaniensis</name>
    <name type="common">Amoeba</name>
    <dbReference type="NCBI Taxonomy" id="51637"/>
    <lineage>
        <taxon>Eukaryota</taxon>
        <taxon>Discoba</taxon>
        <taxon>Heterolobosea</taxon>
        <taxon>Tetramitia</taxon>
        <taxon>Eutetramitia</taxon>
        <taxon>Vahlkampfiidae</taxon>
        <taxon>Naegleria</taxon>
    </lineage>
</organism>
<proteinExistence type="inferred from homology"/>
<accession>A0AA88H3A1</accession>
<dbReference type="InterPro" id="IPR036086">
    <property type="entry name" value="ParB/Sulfiredoxin_sf"/>
</dbReference>
<evidence type="ECO:0000256" key="9">
    <source>
        <dbReference type="SAM" id="MobiDB-lite"/>
    </source>
</evidence>
<dbReference type="CDD" id="cd16395">
    <property type="entry name" value="Srx"/>
    <property type="match status" value="1"/>
</dbReference>
<dbReference type="SUPFAM" id="SSF110849">
    <property type="entry name" value="ParB/Sulfiredoxin"/>
    <property type="match status" value="1"/>
</dbReference>
<dbReference type="Proteomes" id="UP000816034">
    <property type="component" value="Unassembled WGS sequence"/>
</dbReference>
<dbReference type="GO" id="GO:0032542">
    <property type="term" value="F:sulfiredoxin activity"/>
    <property type="evidence" value="ECO:0007669"/>
    <property type="project" value="InterPro"/>
</dbReference>
<comment type="catalytic activity">
    <reaction evidence="8">
        <text>S-hydroxy-S-oxy-L-cysteinyl-[peroxiredoxin] + [protein]-dithiol + ATP = S-hydroxy-L-cysteinyl-[peroxiredoxin] + [protein]-disulfide + ADP + phosphate</text>
        <dbReference type="Rhea" id="RHEA:17545"/>
        <dbReference type="Rhea" id="RHEA-COMP:10593"/>
        <dbReference type="Rhea" id="RHEA-COMP:10594"/>
        <dbReference type="Rhea" id="RHEA-COMP:13681"/>
        <dbReference type="Rhea" id="RHEA-COMP:17976"/>
        <dbReference type="ChEBI" id="CHEBI:29950"/>
        <dbReference type="ChEBI" id="CHEBI:30616"/>
        <dbReference type="ChEBI" id="CHEBI:43474"/>
        <dbReference type="ChEBI" id="CHEBI:50058"/>
        <dbReference type="ChEBI" id="CHEBI:61973"/>
        <dbReference type="ChEBI" id="CHEBI:61974"/>
        <dbReference type="ChEBI" id="CHEBI:456216"/>
        <dbReference type="EC" id="1.8.98.2"/>
    </reaction>
</comment>
<feature type="region of interest" description="Disordered" evidence="9">
    <location>
        <begin position="1"/>
        <end position="24"/>
    </location>
</feature>
<dbReference type="GeneID" id="68099733"/>
<keyword evidence="4" id="KW-0067">ATP-binding</keyword>
<evidence type="ECO:0000313" key="11">
    <source>
        <dbReference type="EMBL" id="KAG2393748.1"/>
    </source>
</evidence>
<keyword evidence="6" id="KW-0560">Oxidoreductase</keyword>
<dbReference type="Gene3D" id="3.90.1530.10">
    <property type="entry name" value="Conserved hypothetical protein from pyrococcus furiosus pfu- 392566-001, ParB domain"/>
    <property type="match status" value="1"/>
</dbReference>
<evidence type="ECO:0000256" key="2">
    <source>
        <dbReference type="ARBA" id="ARBA00013055"/>
    </source>
</evidence>
<name>A0AA88H3A1_NAELO</name>
<feature type="domain" description="ParB-like N-terminal" evidence="10">
    <location>
        <begin position="33"/>
        <end position="122"/>
    </location>
</feature>
<evidence type="ECO:0000256" key="3">
    <source>
        <dbReference type="ARBA" id="ARBA00022741"/>
    </source>
</evidence>
<dbReference type="InterPro" id="IPR003115">
    <property type="entry name" value="ParB_N"/>
</dbReference>
<dbReference type="EC" id="1.8.98.2" evidence="2"/>
<dbReference type="EMBL" id="PYSW02000002">
    <property type="protein sequence ID" value="KAG2393748.1"/>
    <property type="molecule type" value="Genomic_DNA"/>
</dbReference>
<dbReference type="PANTHER" id="PTHR21348">
    <property type="match status" value="1"/>
</dbReference>
<evidence type="ECO:0000256" key="6">
    <source>
        <dbReference type="ARBA" id="ARBA00023002"/>
    </source>
</evidence>
<keyword evidence="5" id="KW-0049">Antioxidant</keyword>
<evidence type="ECO:0000313" key="12">
    <source>
        <dbReference type="Proteomes" id="UP000816034"/>
    </source>
</evidence>
<keyword evidence="12" id="KW-1185">Reference proteome</keyword>